<feature type="compositionally biased region" description="Polar residues" evidence="1">
    <location>
        <begin position="1"/>
        <end position="17"/>
    </location>
</feature>
<feature type="region of interest" description="Disordered" evidence="1">
    <location>
        <begin position="39"/>
        <end position="60"/>
    </location>
</feature>
<reference evidence="2" key="1">
    <citation type="journal article" date="1993" name="Mol. Microbiol.">
        <title>Use of an ordered cosmid library to deduce the genomic organization of Mycobacterium leprae.</title>
        <authorList>
            <person name="Eiglmeier K."/>
            <person name="Honore N."/>
            <person name="Woods S.A."/>
            <person name="Caudron B."/>
            <person name="Cole S.T."/>
        </authorList>
    </citation>
    <scope>NUCLEOTIDE SEQUENCE</scope>
</reference>
<reference evidence="2" key="2">
    <citation type="submission" date="1997-06" db="EMBL/GenBank/DDBJ databases">
        <authorList>
            <person name="Oliver K."/>
            <person name="Harris D."/>
        </authorList>
    </citation>
    <scope>NUCLEOTIDE SEQUENCE</scope>
</reference>
<organism evidence="2">
    <name type="scientific">Mycobacterium leprae</name>
    <dbReference type="NCBI Taxonomy" id="1769"/>
    <lineage>
        <taxon>Bacteria</taxon>
        <taxon>Bacillati</taxon>
        <taxon>Actinomycetota</taxon>
        <taxon>Actinomycetes</taxon>
        <taxon>Mycobacteriales</taxon>
        <taxon>Mycobacteriaceae</taxon>
        <taxon>Mycobacterium</taxon>
    </lineage>
</organism>
<sequence>MQTPEYSDNSAPNTVHTPHSGGHLGETYCTVQAAVVGQHQRAQTQNRAGLPRPDSSGLLAPSRTTIRLMRSQLEYSYVTDERTILPLSSGLYAPRLHDQGTSSERSTTNGAST</sequence>
<feature type="region of interest" description="Disordered" evidence="1">
    <location>
        <begin position="92"/>
        <end position="113"/>
    </location>
</feature>
<feature type="compositionally biased region" description="Polar residues" evidence="1">
    <location>
        <begin position="99"/>
        <end position="113"/>
    </location>
</feature>
<evidence type="ECO:0000256" key="1">
    <source>
        <dbReference type="SAM" id="MobiDB-lite"/>
    </source>
</evidence>
<protein>
    <submittedName>
        <fullName evidence="2">Uncharacterized protein</fullName>
    </submittedName>
</protein>
<feature type="region of interest" description="Disordered" evidence="1">
    <location>
        <begin position="1"/>
        <end position="26"/>
    </location>
</feature>
<reference evidence="2" key="3">
    <citation type="submission" date="1997-06" db="EMBL/GenBank/DDBJ databases">
        <authorList>
            <person name="Parkhill J."/>
            <person name="Barrell B.G."/>
            <person name="Rajandream M.A."/>
        </authorList>
    </citation>
    <scope>NUCLEOTIDE SEQUENCE</scope>
</reference>
<dbReference type="EMBL" id="Z97179">
    <property type="protein sequence ID" value="CAB09933.1"/>
    <property type="molecule type" value="Genomic_DNA"/>
</dbReference>
<evidence type="ECO:0000313" key="2">
    <source>
        <dbReference type="EMBL" id="CAB09933.1"/>
    </source>
</evidence>
<dbReference type="AlphaFoldDB" id="O07694"/>
<accession>O07694</accession>
<gene>
    <name evidence="2" type="primary">MLCL383.20c</name>
</gene>
<proteinExistence type="predicted"/>
<name>O07694_MYCLR</name>